<keyword evidence="3" id="KW-1185">Reference proteome</keyword>
<dbReference type="Proteomes" id="UP000016584">
    <property type="component" value="Unassembled WGS sequence"/>
</dbReference>
<sequence>MQWPIGWPEITINYLQQNLDIMRGLNYIKWFIFIITLVGCKSRKNTSTAVWGQRQTETQVEGNTSGVELLSRDSISRYWSFTSDSSFVFHPWIGLWGHSGRLEYLERNTTQIMAGQWLSSYDSTRAAYSEETNSTRASQTLYLLSNWFYLLAVAPIAIGVYCFWRKRF</sequence>
<comment type="caution">
    <text evidence="2">The sequence shown here is derived from an EMBL/GenBank/DDBJ whole genome shotgun (WGS) entry which is preliminary data.</text>
</comment>
<accession>U2J1Y4</accession>
<dbReference type="EMBL" id="ATDL01000015">
    <property type="protein sequence ID" value="ERJ58974.1"/>
    <property type="molecule type" value="Genomic_DNA"/>
</dbReference>
<protein>
    <submittedName>
        <fullName evidence="2">Uncharacterized protein</fullName>
    </submittedName>
</protein>
<feature type="transmembrane region" description="Helical" evidence="1">
    <location>
        <begin position="147"/>
        <end position="164"/>
    </location>
</feature>
<evidence type="ECO:0000313" key="3">
    <source>
        <dbReference type="Proteomes" id="UP000016584"/>
    </source>
</evidence>
<name>U2J1Y4_9SPHI</name>
<keyword evidence="1" id="KW-0812">Transmembrane</keyword>
<dbReference type="STRING" id="1346330.M472_09350"/>
<evidence type="ECO:0000313" key="2">
    <source>
        <dbReference type="EMBL" id="ERJ58974.1"/>
    </source>
</evidence>
<keyword evidence="1" id="KW-0472">Membrane</keyword>
<reference evidence="2 3" key="1">
    <citation type="journal article" date="2013" name="Genome Announc.">
        <title>The Draft Genome Sequence of Sphingomonas paucimobilis Strain HER1398 (Proteobacteria), Host to the Giant PAU Phage, Indicates That It Is a Member of the Genus Sphingobacterium (Bacteroidetes).</title>
        <authorList>
            <person name="White R.A.III."/>
            <person name="Suttle C.A."/>
        </authorList>
    </citation>
    <scope>NUCLEOTIDE SEQUENCE [LARGE SCALE GENOMIC DNA]</scope>
    <source>
        <strain evidence="2 3">HER1398</strain>
    </source>
</reference>
<keyword evidence="1" id="KW-1133">Transmembrane helix</keyword>
<evidence type="ECO:0000256" key="1">
    <source>
        <dbReference type="SAM" id="Phobius"/>
    </source>
</evidence>
<gene>
    <name evidence="2" type="ORF">M472_09350</name>
</gene>
<proteinExistence type="predicted"/>
<dbReference type="AlphaFoldDB" id="U2J1Y4"/>
<organism evidence="2 3">
    <name type="scientific">Sphingobacterium paucimobilis HER1398</name>
    <dbReference type="NCBI Taxonomy" id="1346330"/>
    <lineage>
        <taxon>Bacteria</taxon>
        <taxon>Pseudomonadati</taxon>
        <taxon>Bacteroidota</taxon>
        <taxon>Sphingobacteriia</taxon>
        <taxon>Sphingobacteriales</taxon>
        <taxon>Sphingobacteriaceae</taxon>
        <taxon>Sphingobacterium</taxon>
    </lineage>
</organism>